<name>A0A5C8Z731_9GAMM</name>
<feature type="signal peptide" evidence="1">
    <location>
        <begin position="1"/>
        <end position="21"/>
    </location>
</feature>
<dbReference type="OrthoDB" id="6119976at2"/>
<evidence type="ECO:0008006" key="4">
    <source>
        <dbReference type="Google" id="ProtNLM"/>
    </source>
</evidence>
<feature type="chain" id="PRO_5022895725" description="YfaZ" evidence="1">
    <location>
        <begin position="22"/>
        <end position="187"/>
    </location>
</feature>
<comment type="caution">
    <text evidence="2">The sequence shown here is derived from an EMBL/GenBank/DDBJ whole genome shotgun (WGS) entry which is preliminary data.</text>
</comment>
<keyword evidence="3" id="KW-1185">Reference proteome</keyword>
<proteinExistence type="predicted"/>
<evidence type="ECO:0000256" key="1">
    <source>
        <dbReference type="SAM" id="SignalP"/>
    </source>
</evidence>
<dbReference type="Proteomes" id="UP000321764">
    <property type="component" value="Unassembled WGS sequence"/>
</dbReference>
<reference evidence="2 3" key="1">
    <citation type="submission" date="2019-07" db="EMBL/GenBank/DDBJ databases">
        <title>Reinekea sp. strain SSH23 genome sequencing and assembly.</title>
        <authorList>
            <person name="Kim I."/>
        </authorList>
    </citation>
    <scope>NUCLEOTIDE SEQUENCE [LARGE SCALE GENOMIC DNA]</scope>
    <source>
        <strain evidence="2 3">SSH23</strain>
    </source>
</reference>
<dbReference type="InterPro" id="IPR009998">
    <property type="entry name" value="YfaZ"/>
</dbReference>
<dbReference type="RefSeq" id="WP_147712832.1">
    <property type="nucleotide sequence ID" value="NZ_VKAD01000001.1"/>
</dbReference>
<evidence type="ECO:0000313" key="2">
    <source>
        <dbReference type="EMBL" id="TXR53447.1"/>
    </source>
</evidence>
<dbReference type="EMBL" id="VKAD01000001">
    <property type="protein sequence ID" value="TXR53447.1"/>
    <property type="molecule type" value="Genomic_DNA"/>
</dbReference>
<gene>
    <name evidence="2" type="ORF">FME95_02430</name>
</gene>
<accession>A0A5C8Z731</accession>
<keyword evidence="1" id="KW-0732">Signal</keyword>
<dbReference type="Pfam" id="PF07437">
    <property type="entry name" value="YfaZ"/>
    <property type="match status" value="1"/>
</dbReference>
<evidence type="ECO:0000313" key="3">
    <source>
        <dbReference type="Proteomes" id="UP000321764"/>
    </source>
</evidence>
<organism evidence="2 3">
    <name type="scientific">Reinekea thalattae</name>
    <dbReference type="NCBI Taxonomy" id="2593301"/>
    <lineage>
        <taxon>Bacteria</taxon>
        <taxon>Pseudomonadati</taxon>
        <taxon>Pseudomonadota</taxon>
        <taxon>Gammaproteobacteria</taxon>
        <taxon>Oceanospirillales</taxon>
        <taxon>Saccharospirillaceae</taxon>
        <taxon>Reinekea</taxon>
    </lineage>
</organism>
<dbReference type="AlphaFoldDB" id="A0A5C8Z731"/>
<sequence length="187" mass="20042">MLLKKVIVSGVILASSIVANAGGAIDFSLADDSIRIEHDAVLVGTGAHFTTGYLYNEANSSWGLTAGFNAVDASMANQDLIGGVGFKAILISSEVDDFALATGVGGFIRYQPYVLNGLGIEGDAYVAPSILSFGELNYVHELLARVTYQVLPQARIFVGYYDVRGNYNARNNVEIDSTFHVGFRMAY</sequence>
<protein>
    <recommendedName>
        <fullName evidence="4">YfaZ</fullName>
    </recommendedName>
</protein>